<comment type="caution">
    <text evidence="2">The sequence shown here is derived from an EMBL/GenBank/DDBJ whole genome shotgun (WGS) entry which is preliminary data.</text>
</comment>
<evidence type="ECO:0000256" key="1">
    <source>
        <dbReference type="SAM" id="Phobius"/>
    </source>
</evidence>
<keyword evidence="1" id="KW-0472">Membrane</keyword>
<evidence type="ECO:0000313" key="3">
    <source>
        <dbReference type="Proteomes" id="UP000294662"/>
    </source>
</evidence>
<dbReference type="RefSeq" id="WP_132827976.1">
    <property type="nucleotide sequence ID" value="NZ_SMFP01000003.1"/>
</dbReference>
<evidence type="ECO:0000313" key="2">
    <source>
        <dbReference type="EMBL" id="TDE39722.1"/>
    </source>
</evidence>
<accession>A0A4R5EXS9</accession>
<name>A0A4R5EXS9_9RHOB</name>
<keyword evidence="1" id="KW-1133">Transmembrane helix</keyword>
<gene>
    <name evidence="2" type="ORF">E1B25_06625</name>
</gene>
<sequence>MAQHDLNFSRRVDRLDRKHNAMSRGHDIVQRPDGLLVAAPIRRRRSWPARLLILIVVLFVVFKALLFVSVGGVTYEERVARLQAGTPVEAMGAWLMQVDPVTRVLAAQISDLMR</sequence>
<keyword evidence="3" id="KW-1185">Reference proteome</keyword>
<reference evidence="2 3" key="1">
    <citation type="submission" date="2019-03" db="EMBL/GenBank/DDBJ databases">
        <authorList>
            <person name="Zhang S."/>
        </authorList>
    </citation>
    <scope>NUCLEOTIDE SEQUENCE [LARGE SCALE GENOMIC DNA]</scope>
    <source>
        <strain evidence="2 3">S4J41</strain>
    </source>
</reference>
<dbReference type="EMBL" id="SMFP01000003">
    <property type="protein sequence ID" value="TDE39722.1"/>
    <property type="molecule type" value="Genomic_DNA"/>
</dbReference>
<proteinExistence type="predicted"/>
<protein>
    <submittedName>
        <fullName evidence="2">Uncharacterized protein</fullName>
    </submittedName>
</protein>
<dbReference type="Proteomes" id="UP000294662">
    <property type="component" value="Unassembled WGS sequence"/>
</dbReference>
<organism evidence="2 3">
    <name type="scientific">Antarcticimicrobium sediminis</name>
    <dbReference type="NCBI Taxonomy" id="2546227"/>
    <lineage>
        <taxon>Bacteria</taxon>
        <taxon>Pseudomonadati</taxon>
        <taxon>Pseudomonadota</taxon>
        <taxon>Alphaproteobacteria</taxon>
        <taxon>Rhodobacterales</taxon>
        <taxon>Paracoccaceae</taxon>
        <taxon>Antarcticimicrobium</taxon>
    </lineage>
</organism>
<keyword evidence="1" id="KW-0812">Transmembrane</keyword>
<dbReference type="OrthoDB" id="7866534at2"/>
<feature type="transmembrane region" description="Helical" evidence="1">
    <location>
        <begin position="51"/>
        <end position="75"/>
    </location>
</feature>
<dbReference type="AlphaFoldDB" id="A0A4R5EXS9"/>